<proteinExistence type="predicted"/>
<reference evidence="1" key="1">
    <citation type="submission" date="2020-04" db="EMBL/GenBank/DDBJ databases">
        <authorList>
            <person name="Chiriac C."/>
            <person name="Salcher M."/>
            <person name="Ghai R."/>
            <person name="Kavagutti S V."/>
        </authorList>
    </citation>
    <scope>NUCLEOTIDE SEQUENCE</scope>
</reference>
<gene>
    <name evidence="1" type="ORF">UFOVP279_3</name>
    <name evidence="2" type="ORF">UFOVP781_11</name>
</gene>
<evidence type="ECO:0000313" key="2">
    <source>
        <dbReference type="EMBL" id="CAB4161991.1"/>
    </source>
</evidence>
<dbReference type="EMBL" id="LR796287">
    <property type="protein sequence ID" value="CAB4134530.1"/>
    <property type="molecule type" value="Genomic_DNA"/>
</dbReference>
<name>A0A6J5LND7_9CAUD</name>
<dbReference type="EMBL" id="LR796731">
    <property type="protein sequence ID" value="CAB4161991.1"/>
    <property type="molecule type" value="Genomic_DNA"/>
</dbReference>
<sequence length="135" mass="13980">MDHLPNTLTDALAALSAAQADVAALNALSAEHTALVATFDALKSRTVELSAALELANKNNLDLAAALDALKASEADASAKANAIVANLGVAPVAIHSEQATAPKTQAELWAHYGTLGFAERNAFFQANKQQMQLS</sequence>
<accession>A0A6J5LND7</accession>
<evidence type="ECO:0000313" key="1">
    <source>
        <dbReference type="EMBL" id="CAB4134530.1"/>
    </source>
</evidence>
<protein>
    <submittedName>
        <fullName evidence="1">Uncharacterized protein</fullName>
    </submittedName>
</protein>
<organism evidence="1">
    <name type="scientific">uncultured Caudovirales phage</name>
    <dbReference type="NCBI Taxonomy" id="2100421"/>
    <lineage>
        <taxon>Viruses</taxon>
        <taxon>Duplodnaviria</taxon>
        <taxon>Heunggongvirae</taxon>
        <taxon>Uroviricota</taxon>
        <taxon>Caudoviricetes</taxon>
        <taxon>Peduoviridae</taxon>
        <taxon>Maltschvirus</taxon>
        <taxon>Maltschvirus maltsch</taxon>
    </lineage>
</organism>